<dbReference type="Pfam" id="PF14237">
    <property type="entry name" value="GYF_2"/>
    <property type="match status" value="1"/>
</dbReference>
<evidence type="ECO:0000259" key="2">
    <source>
        <dbReference type="Pfam" id="PF13421"/>
    </source>
</evidence>
<evidence type="ECO:0000313" key="5">
    <source>
        <dbReference type="Proteomes" id="UP000315842"/>
    </source>
</evidence>
<evidence type="ECO:0000259" key="3">
    <source>
        <dbReference type="Pfam" id="PF14237"/>
    </source>
</evidence>
<keyword evidence="5" id="KW-1185">Reference proteome</keyword>
<name>A0A4Y3KBV6_CELUD</name>
<dbReference type="SUPFAM" id="SSF117892">
    <property type="entry name" value="Band 7/SPFH domain"/>
    <property type="match status" value="1"/>
</dbReference>
<proteinExistence type="predicted"/>
<dbReference type="CDD" id="cd03408">
    <property type="entry name" value="SPFH_like_u1"/>
    <property type="match status" value="1"/>
</dbReference>
<feature type="domain" description="GYF" evidence="3">
    <location>
        <begin position="315"/>
        <end position="364"/>
    </location>
</feature>
<feature type="domain" description="SPFH" evidence="2">
    <location>
        <begin position="26"/>
        <end position="236"/>
    </location>
</feature>
<dbReference type="Pfam" id="PF13421">
    <property type="entry name" value="Band_7_1"/>
    <property type="match status" value="1"/>
</dbReference>
<dbReference type="InterPro" id="IPR036013">
    <property type="entry name" value="Band_7/SPFH_dom_sf"/>
</dbReference>
<comment type="caution">
    <text evidence="4">The sequence shown here is derived from an EMBL/GenBank/DDBJ whole genome shotgun (WGS) entry which is preliminary data.</text>
</comment>
<evidence type="ECO:0000256" key="1">
    <source>
        <dbReference type="SAM" id="MobiDB-lite"/>
    </source>
</evidence>
<feature type="compositionally biased region" description="Low complexity" evidence="1">
    <location>
        <begin position="285"/>
        <end position="302"/>
    </location>
</feature>
<dbReference type="EMBL" id="BJLP01000042">
    <property type="protein sequence ID" value="GEA81931.1"/>
    <property type="molecule type" value="Genomic_DNA"/>
</dbReference>
<dbReference type="PANTHER" id="PTHR37826">
    <property type="entry name" value="FLOTILLIN BAND_7_5 DOMAIN PROTEIN"/>
    <property type="match status" value="1"/>
</dbReference>
<accession>A0A4Y3KBV6</accession>
<feature type="region of interest" description="Disordered" evidence="1">
    <location>
        <begin position="285"/>
        <end position="305"/>
    </location>
</feature>
<organism evidence="4 5">
    <name type="scientific">Cellulomonas uda</name>
    <dbReference type="NCBI Taxonomy" id="1714"/>
    <lineage>
        <taxon>Bacteria</taxon>
        <taxon>Bacillati</taxon>
        <taxon>Actinomycetota</taxon>
        <taxon>Actinomycetes</taxon>
        <taxon>Micrococcales</taxon>
        <taxon>Cellulomonadaceae</taxon>
        <taxon>Cellulomonas</taxon>
    </lineage>
</organism>
<dbReference type="AlphaFoldDB" id="A0A4Y3KBV6"/>
<gene>
    <name evidence="4" type="primary">ydjI</name>
    <name evidence="4" type="ORF">CUD01_23750</name>
</gene>
<dbReference type="InterPro" id="IPR025640">
    <property type="entry name" value="GYF_2"/>
</dbReference>
<evidence type="ECO:0000313" key="4">
    <source>
        <dbReference type="EMBL" id="GEA81931.1"/>
    </source>
</evidence>
<reference evidence="4 5" key="1">
    <citation type="submission" date="2019-06" db="EMBL/GenBank/DDBJ databases">
        <title>Whole genome shotgun sequence of Cellulomonas uda NBRC 3747.</title>
        <authorList>
            <person name="Hosoyama A."/>
            <person name="Uohara A."/>
            <person name="Ohji S."/>
            <person name="Ichikawa N."/>
        </authorList>
    </citation>
    <scope>NUCLEOTIDE SEQUENCE [LARGE SCALE GENOMIC DNA]</scope>
    <source>
        <strain evidence="4 5">NBRC 3747</strain>
    </source>
</reference>
<dbReference type="PANTHER" id="PTHR37826:SF2">
    <property type="entry name" value="ZINC-RIBBON DOMAIN-CONTAINING PROTEIN"/>
    <property type="match status" value="1"/>
</dbReference>
<sequence>MGFADKLRGQFIDIVEFLDDSRDTIVWRFPRQGNEIKNQAQLIVREGQVAVFESEGQIADVFGPGRYTLETQNLPILSTLKGWKYGFNSPFKAEVYFVATRQFTDFAWGTQHPITLRDSEFGMVRLRAFGTYALQVSDPSALLRQLVGTDSNFRTDEIGEFFRQNVISHLAPAIAQSGVPMLDLAANQQGLSAKLAPALSAELAEYGVTIPRFVIENISLPPEVEAALDKRTQMGVLGDLDQFTKFQTATAIGDAAKNPGGAGEGMGLGMGMAMGTQMAQSIQAANQAANQATNQAAPQAAAGGPPPLPVTDELWYYAAGSAQAGPVTPEALAQQVAAGQVGRDTLVWKQGMAAWTAAGQVPQLAGLFTAPPPLPPTAAAPAPGA</sequence>
<dbReference type="InterPro" id="IPR033880">
    <property type="entry name" value="SPFH_YdjI"/>
</dbReference>
<dbReference type="RefSeq" id="WP_141321370.1">
    <property type="nucleotide sequence ID" value="NZ_BJLP01000042.1"/>
</dbReference>
<dbReference type="Proteomes" id="UP000315842">
    <property type="component" value="Unassembled WGS sequence"/>
</dbReference>
<protein>
    <submittedName>
        <fullName evidence="4">Antifreeze protein, type I</fullName>
    </submittedName>
</protein>
<dbReference type="Gene3D" id="3.30.479.30">
    <property type="entry name" value="Band 7 domain"/>
    <property type="match status" value="1"/>
</dbReference>